<dbReference type="InterPro" id="IPR046023">
    <property type="entry name" value="DUF5980"/>
</dbReference>
<evidence type="ECO:0000313" key="2">
    <source>
        <dbReference type="EMBL" id="MCS7480420.1"/>
    </source>
</evidence>
<name>A0A9X3AID3_9PSEU</name>
<feature type="signal peptide" evidence="1">
    <location>
        <begin position="1"/>
        <end position="26"/>
    </location>
</feature>
<protein>
    <submittedName>
        <fullName evidence="2">DUF5980 family protein</fullName>
    </submittedName>
</protein>
<keyword evidence="1" id="KW-0732">Signal</keyword>
<feature type="chain" id="PRO_5040857816" evidence="1">
    <location>
        <begin position="27"/>
        <end position="137"/>
    </location>
</feature>
<accession>A0A9X3AID3</accession>
<dbReference type="EMBL" id="JANYMP010000013">
    <property type="protein sequence ID" value="MCS7480420.1"/>
    <property type="molecule type" value="Genomic_DNA"/>
</dbReference>
<keyword evidence="3" id="KW-1185">Reference proteome</keyword>
<evidence type="ECO:0000256" key="1">
    <source>
        <dbReference type="SAM" id="SignalP"/>
    </source>
</evidence>
<sequence>MRALKATVTVAASLALVAAGAAPAVAATWSMEKFDQGMCVDPDFGHPGAYFIGSVVGKWSKTITTGISNLPPNAVFKGSSVLPPGSHVNPPGSAIINVFAGVAIGPAPAGEYHSELWATDGKHTESTPILITFREGC</sequence>
<reference evidence="2" key="1">
    <citation type="submission" date="2022-08" db="EMBL/GenBank/DDBJ databases">
        <authorList>
            <person name="Tistechok S."/>
            <person name="Samborskyy M."/>
            <person name="Roman I."/>
        </authorList>
    </citation>
    <scope>NUCLEOTIDE SEQUENCE</scope>
    <source>
        <strain evidence="2">DSM 103496</strain>
    </source>
</reference>
<dbReference type="Proteomes" id="UP001141259">
    <property type="component" value="Unassembled WGS sequence"/>
</dbReference>
<gene>
    <name evidence="2" type="ORF">NZH93_26495</name>
</gene>
<dbReference type="RefSeq" id="WP_259625911.1">
    <property type="nucleotide sequence ID" value="NZ_JANYMP010000013.1"/>
</dbReference>
<comment type="caution">
    <text evidence="2">The sequence shown here is derived from an EMBL/GenBank/DDBJ whole genome shotgun (WGS) entry which is preliminary data.</text>
</comment>
<proteinExistence type="predicted"/>
<evidence type="ECO:0000313" key="3">
    <source>
        <dbReference type="Proteomes" id="UP001141259"/>
    </source>
</evidence>
<organism evidence="2 3">
    <name type="scientific">Umezawaea endophytica</name>
    <dbReference type="NCBI Taxonomy" id="1654476"/>
    <lineage>
        <taxon>Bacteria</taxon>
        <taxon>Bacillati</taxon>
        <taxon>Actinomycetota</taxon>
        <taxon>Actinomycetes</taxon>
        <taxon>Pseudonocardiales</taxon>
        <taxon>Pseudonocardiaceae</taxon>
        <taxon>Umezawaea</taxon>
    </lineage>
</organism>
<dbReference type="Pfam" id="PF19410">
    <property type="entry name" value="DUF5980"/>
    <property type="match status" value="1"/>
</dbReference>
<dbReference type="AlphaFoldDB" id="A0A9X3AID3"/>